<dbReference type="GO" id="GO:0048029">
    <property type="term" value="F:monosaccharide binding"/>
    <property type="evidence" value="ECO:0007669"/>
    <property type="project" value="InterPro"/>
</dbReference>
<dbReference type="Proteomes" id="UP000654370">
    <property type="component" value="Unassembled WGS sequence"/>
</dbReference>
<keyword evidence="11" id="KW-1185">Reference proteome</keyword>
<feature type="compositionally biased region" description="Polar residues" evidence="8">
    <location>
        <begin position="141"/>
        <end position="158"/>
    </location>
</feature>
<dbReference type="SUPFAM" id="SSF53098">
    <property type="entry name" value="Ribonuclease H-like"/>
    <property type="match status" value="1"/>
</dbReference>
<keyword evidence="3" id="KW-0540">Nuclease</keyword>
<dbReference type="EMBL" id="JAEPQZ010000003">
    <property type="protein sequence ID" value="KAG2183471.1"/>
    <property type="molecule type" value="Genomic_DNA"/>
</dbReference>
<comment type="caution">
    <text evidence="10">The sequence shown here is derived from an EMBL/GenBank/DDBJ whole genome shotgun (WGS) entry which is preliminary data.</text>
</comment>
<evidence type="ECO:0000256" key="6">
    <source>
        <dbReference type="ARBA" id="ARBA00023235"/>
    </source>
</evidence>
<dbReference type="InterPro" id="IPR047021">
    <property type="entry name" value="REXO1/3/4-like"/>
</dbReference>
<dbReference type="Gene3D" id="3.40.1650.10">
    <property type="entry name" value="RbsD-like domain"/>
    <property type="match status" value="1"/>
</dbReference>
<dbReference type="InterPro" id="IPR036397">
    <property type="entry name" value="RNaseH_sf"/>
</dbReference>
<keyword evidence="5" id="KW-0269">Exonuclease</keyword>
<dbReference type="GO" id="GO:0004527">
    <property type="term" value="F:exonuclease activity"/>
    <property type="evidence" value="ECO:0007669"/>
    <property type="project" value="UniProtKB-KW"/>
</dbReference>
<dbReference type="Gene3D" id="3.30.420.10">
    <property type="entry name" value="Ribonuclease H-like superfamily/Ribonuclease H"/>
    <property type="match status" value="1"/>
</dbReference>
<evidence type="ECO:0000256" key="5">
    <source>
        <dbReference type="ARBA" id="ARBA00022839"/>
    </source>
</evidence>
<evidence type="ECO:0000256" key="7">
    <source>
        <dbReference type="ARBA" id="ARBA00023242"/>
    </source>
</evidence>
<dbReference type="InterPro" id="IPR007721">
    <property type="entry name" value="RbsD_FucU"/>
</dbReference>
<dbReference type="GO" id="GO:0003676">
    <property type="term" value="F:nucleic acid binding"/>
    <property type="evidence" value="ECO:0007669"/>
    <property type="project" value="InterPro"/>
</dbReference>
<dbReference type="Pfam" id="PF05025">
    <property type="entry name" value="RbsD_FucU"/>
    <property type="match status" value="1"/>
</dbReference>
<dbReference type="InterPro" id="IPR013520">
    <property type="entry name" value="Ribonucl_H"/>
</dbReference>
<evidence type="ECO:0000313" key="11">
    <source>
        <dbReference type="Proteomes" id="UP000654370"/>
    </source>
</evidence>
<dbReference type="SUPFAM" id="SSF102546">
    <property type="entry name" value="RbsD-like"/>
    <property type="match status" value="1"/>
</dbReference>
<dbReference type="InterPro" id="IPR034922">
    <property type="entry name" value="REX1-like_exo"/>
</dbReference>
<sequence length="677" mass="76169">MQFYSEVIDGAMFFVFKAAGHGSQILITDANFPVSTATPTTATRVYLNLRPGQVSADDVLATILTAAPIEAVHVMEPSSEFTTLDHKGEVPIFDTFRELVQKQNKKLDLEKIERFAFYDFARGKNVTLAIQTARNPFTALSEGSGTTMQTEATQPSINSAKRPKKAKKPSVTIKPPNYEPPLEELRSFVMSCVCPDVPVPSWAQMSNKSLIKGAVVAYVDGLDPNFFTSDGPYLGGIFQEKIQTVMLAKSKTLLRDPFGDLTVYPLTKSAQRDREEAHRLTQLYPKDLMLTESQMKIMGLPIHSYYKPDNNIQAGWVESTIDAIRGSAKPTKLLAVDCEMCITEDGPALTRVAMLDSEGKVLIDQLVKPALPIVDYVTQWSGITVEMLRPVTTTLEDVQKLITQQLNEDTILVGHSIINDINALKVIHPFIIDTVITFPHPSGPPYKARLKWLAKRWLSKEIQVATSGHDPAEDALTCLELVDRKLEAGLNFGQFKQGQESIISYLGSRKPSKTCTILRMSSAQHFDEEIDKSEAEKYQFATNVDEMVDKAANLLNSRDLVICRFRDMEEVYYEENDGDDDKKKKLYEEFERKIKRLYEQLPGNTCLIVTSGAGNRRKYNKLMEKYMAIKSTEKQKESNEATPIHTEWTDGEEDQRRQLFQNATKGILLVAWKPLKE</sequence>
<name>A0A8H7UF57_MORIS</name>
<organism evidence="10 11">
    <name type="scientific">Mortierella isabellina</name>
    <name type="common">Filamentous fungus</name>
    <name type="synonym">Umbelopsis isabellina</name>
    <dbReference type="NCBI Taxonomy" id="91625"/>
    <lineage>
        <taxon>Eukaryota</taxon>
        <taxon>Fungi</taxon>
        <taxon>Fungi incertae sedis</taxon>
        <taxon>Mucoromycota</taxon>
        <taxon>Mucoromycotina</taxon>
        <taxon>Umbelopsidomycetes</taxon>
        <taxon>Umbelopsidales</taxon>
        <taxon>Umbelopsidaceae</taxon>
        <taxon>Umbelopsis</taxon>
    </lineage>
</organism>
<protein>
    <recommendedName>
        <fullName evidence="9">Exonuclease domain-containing protein</fullName>
    </recommendedName>
</protein>
<keyword evidence="6" id="KW-0413">Isomerase</keyword>
<comment type="similarity">
    <text evidence="2">Belongs to the REXO1/REXO3 family.</text>
</comment>
<dbReference type="GO" id="GO:0016853">
    <property type="term" value="F:isomerase activity"/>
    <property type="evidence" value="ECO:0007669"/>
    <property type="project" value="UniProtKB-KW"/>
</dbReference>
<dbReference type="AlphaFoldDB" id="A0A8H7UF57"/>
<evidence type="ECO:0000313" key="10">
    <source>
        <dbReference type="EMBL" id="KAG2183471.1"/>
    </source>
</evidence>
<dbReference type="PANTHER" id="PTHR12801:SF115">
    <property type="entry name" value="FI18136P1-RELATED"/>
    <property type="match status" value="1"/>
</dbReference>
<reference evidence="10" key="1">
    <citation type="submission" date="2020-12" db="EMBL/GenBank/DDBJ databases">
        <title>Metabolic potential, ecology and presence of endohyphal bacteria is reflected in genomic diversity of Mucoromycotina.</title>
        <authorList>
            <person name="Muszewska A."/>
            <person name="Okrasinska A."/>
            <person name="Steczkiewicz K."/>
            <person name="Drgas O."/>
            <person name="Orlowska M."/>
            <person name="Perlinska-Lenart U."/>
            <person name="Aleksandrzak-Piekarczyk T."/>
            <person name="Szatraj K."/>
            <person name="Zielenkiewicz U."/>
            <person name="Pilsyk S."/>
            <person name="Malc E."/>
            <person name="Mieczkowski P."/>
            <person name="Kruszewska J.S."/>
            <person name="Biernat P."/>
            <person name="Pawlowska J."/>
        </authorList>
    </citation>
    <scope>NUCLEOTIDE SEQUENCE</scope>
    <source>
        <strain evidence="10">WA0000067209</strain>
    </source>
</reference>
<dbReference type="GO" id="GO:0005634">
    <property type="term" value="C:nucleus"/>
    <property type="evidence" value="ECO:0007669"/>
    <property type="project" value="UniProtKB-SubCell"/>
</dbReference>
<evidence type="ECO:0000256" key="1">
    <source>
        <dbReference type="ARBA" id="ARBA00004123"/>
    </source>
</evidence>
<dbReference type="InterPro" id="IPR012337">
    <property type="entry name" value="RNaseH-like_sf"/>
</dbReference>
<evidence type="ECO:0000256" key="8">
    <source>
        <dbReference type="SAM" id="MobiDB-lite"/>
    </source>
</evidence>
<gene>
    <name evidence="10" type="ORF">INT43_006477</name>
</gene>
<comment type="subcellular location">
    <subcellularLocation>
        <location evidence="1">Nucleus</location>
    </subcellularLocation>
</comment>
<keyword evidence="4" id="KW-0378">Hydrolase</keyword>
<evidence type="ECO:0000259" key="9">
    <source>
        <dbReference type="SMART" id="SM00479"/>
    </source>
</evidence>
<evidence type="ECO:0000256" key="3">
    <source>
        <dbReference type="ARBA" id="ARBA00022722"/>
    </source>
</evidence>
<dbReference type="InterPro" id="IPR023750">
    <property type="entry name" value="RbsD-like_sf"/>
</dbReference>
<feature type="region of interest" description="Disordered" evidence="8">
    <location>
        <begin position="141"/>
        <end position="177"/>
    </location>
</feature>
<dbReference type="SMART" id="SM00479">
    <property type="entry name" value="EXOIII"/>
    <property type="match status" value="1"/>
</dbReference>
<evidence type="ECO:0000256" key="4">
    <source>
        <dbReference type="ARBA" id="ARBA00022801"/>
    </source>
</evidence>
<accession>A0A8H7UF57</accession>
<dbReference type="PANTHER" id="PTHR12801">
    <property type="entry name" value="RNA EXONUCLEASE REXO1 / RECO3 FAMILY MEMBER-RELATED"/>
    <property type="match status" value="1"/>
</dbReference>
<dbReference type="GO" id="GO:0005996">
    <property type="term" value="P:monosaccharide metabolic process"/>
    <property type="evidence" value="ECO:0007669"/>
    <property type="project" value="InterPro"/>
</dbReference>
<dbReference type="CDD" id="cd06145">
    <property type="entry name" value="REX1_like"/>
    <property type="match status" value="1"/>
</dbReference>
<proteinExistence type="inferred from homology"/>
<feature type="domain" description="Exonuclease" evidence="9">
    <location>
        <begin position="332"/>
        <end position="491"/>
    </location>
</feature>
<dbReference type="OrthoDB" id="206335at2759"/>
<dbReference type="FunFam" id="3.30.420.10:FF:000019">
    <property type="entry name" value="RNA exonuclease NEF-sp"/>
    <property type="match status" value="1"/>
</dbReference>
<keyword evidence="7" id="KW-0539">Nucleus</keyword>
<evidence type="ECO:0000256" key="2">
    <source>
        <dbReference type="ARBA" id="ARBA00006357"/>
    </source>
</evidence>